<evidence type="ECO:0000256" key="1">
    <source>
        <dbReference type="SAM" id="MobiDB-lite"/>
    </source>
</evidence>
<gene>
    <name evidence="2" type="ORF">GPECTOR_6g504</name>
</gene>
<protein>
    <submittedName>
        <fullName evidence="2">Uncharacterized protein</fullName>
    </submittedName>
</protein>
<dbReference type="OrthoDB" id="528419at2759"/>
<dbReference type="InterPro" id="IPR029375">
    <property type="entry name" value="CFAP141"/>
</dbReference>
<reference evidence="3" key="1">
    <citation type="journal article" date="2016" name="Nat. Commun.">
        <title>The Gonium pectorale genome demonstrates co-option of cell cycle regulation during the evolution of multicellularity.</title>
        <authorList>
            <person name="Hanschen E.R."/>
            <person name="Marriage T.N."/>
            <person name="Ferris P.J."/>
            <person name="Hamaji T."/>
            <person name="Toyoda A."/>
            <person name="Fujiyama A."/>
            <person name="Neme R."/>
            <person name="Noguchi H."/>
            <person name="Minakuchi Y."/>
            <person name="Suzuki M."/>
            <person name="Kawai-Toyooka H."/>
            <person name="Smith D.R."/>
            <person name="Sparks H."/>
            <person name="Anderson J."/>
            <person name="Bakaric R."/>
            <person name="Luria V."/>
            <person name="Karger A."/>
            <person name="Kirschner M.W."/>
            <person name="Durand P.M."/>
            <person name="Michod R.E."/>
            <person name="Nozaki H."/>
            <person name="Olson B.J."/>
        </authorList>
    </citation>
    <scope>NUCLEOTIDE SEQUENCE [LARGE SCALE GENOMIC DNA]</scope>
    <source>
        <strain evidence="3">NIES-2863</strain>
    </source>
</reference>
<dbReference type="Proteomes" id="UP000075714">
    <property type="component" value="Unassembled WGS sequence"/>
</dbReference>
<accession>A0A150GUN3</accession>
<evidence type="ECO:0000313" key="3">
    <source>
        <dbReference type="Proteomes" id="UP000075714"/>
    </source>
</evidence>
<organism evidence="2 3">
    <name type="scientific">Gonium pectorale</name>
    <name type="common">Green alga</name>
    <dbReference type="NCBI Taxonomy" id="33097"/>
    <lineage>
        <taxon>Eukaryota</taxon>
        <taxon>Viridiplantae</taxon>
        <taxon>Chlorophyta</taxon>
        <taxon>core chlorophytes</taxon>
        <taxon>Chlorophyceae</taxon>
        <taxon>CS clade</taxon>
        <taxon>Chlamydomonadales</taxon>
        <taxon>Volvocaceae</taxon>
        <taxon>Gonium</taxon>
    </lineage>
</organism>
<proteinExistence type="predicted"/>
<evidence type="ECO:0000313" key="2">
    <source>
        <dbReference type="EMBL" id="KXZ53587.1"/>
    </source>
</evidence>
<keyword evidence="3" id="KW-1185">Reference proteome</keyword>
<dbReference type="AlphaFoldDB" id="A0A150GUN3"/>
<feature type="region of interest" description="Disordered" evidence="1">
    <location>
        <begin position="37"/>
        <end position="57"/>
    </location>
</feature>
<name>A0A150GUN3_GONPE</name>
<sequence length="104" mass="11506">MSYVPKNVRDLAAKNDHYAKLAKEQALEQRAGVIAKWSERDPGSRGATRPIPGTEREREAGIKAGLATVKAARQERLKELFAQEALMYEAELNAMGLSLAKPRD</sequence>
<dbReference type="EMBL" id="LSYV01000007">
    <property type="protein sequence ID" value="KXZ53587.1"/>
    <property type="molecule type" value="Genomic_DNA"/>
</dbReference>
<dbReference type="STRING" id="33097.A0A150GUN3"/>
<comment type="caution">
    <text evidence="2">The sequence shown here is derived from an EMBL/GenBank/DDBJ whole genome shotgun (WGS) entry which is preliminary data.</text>
</comment>
<dbReference type="Pfam" id="PF15104">
    <property type="entry name" value="CFAP141"/>
    <property type="match status" value="1"/>
</dbReference>